<proteinExistence type="predicted"/>
<evidence type="ECO:0000313" key="2">
    <source>
        <dbReference type="Proteomes" id="UP000807306"/>
    </source>
</evidence>
<reference evidence="1" key="1">
    <citation type="submission" date="2020-11" db="EMBL/GenBank/DDBJ databases">
        <authorList>
            <consortium name="DOE Joint Genome Institute"/>
            <person name="Ahrendt S."/>
            <person name="Riley R."/>
            <person name="Andreopoulos W."/>
            <person name="Labutti K."/>
            <person name="Pangilinan J."/>
            <person name="Ruiz-Duenas F.J."/>
            <person name="Barrasa J.M."/>
            <person name="Sanchez-Garcia M."/>
            <person name="Camarero S."/>
            <person name="Miyauchi S."/>
            <person name="Serrano A."/>
            <person name="Linde D."/>
            <person name="Babiker R."/>
            <person name="Drula E."/>
            <person name="Ayuso-Fernandez I."/>
            <person name="Pacheco R."/>
            <person name="Padilla G."/>
            <person name="Ferreira P."/>
            <person name="Barriuso J."/>
            <person name="Kellner H."/>
            <person name="Castanera R."/>
            <person name="Alfaro M."/>
            <person name="Ramirez L."/>
            <person name="Pisabarro A.G."/>
            <person name="Kuo A."/>
            <person name="Tritt A."/>
            <person name="Lipzen A."/>
            <person name="He G."/>
            <person name="Yan M."/>
            <person name="Ng V."/>
            <person name="Cullen D."/>
            <person name="Martin F."/>
            <person name="Rosso M.-N."/>
            <person name="Henrissat B."/>
            <person name="Hibbett D."/>
            <person name="Martinez A.T."/>
            <person name="Grigoriev I.V."/>
        </authorList>
    </citation>
    <scope>NUCLEOTIDE SEQUENCE</scope>
    <source>
        <strain evidence="1">CBS 506.95</strain>
    </source>
</reference>
<dbReference type="AlphaFoldDB" id="A0A9P6EE94"/>
<dbReference type="EMBL" id="MU157861">
    <property type="protein sequence ID" value="KAF9527445.1"/>
    <property type="molecule type" value="Genomic_DNA"/>
</dbReference>
<sequence length="448" mass="51428">MTSHIYTLSSELIDEIIDDLSDPDDIQACSLVCHLFLPRCQYHIFNTFRINSVERTNFTGLRETLEMRPILKTYVRRFKFEISYADTGSRIPQGLYNNAEFLQLMAILFPVQNLTLELQLCLYSQADWTSFAENLWKPFIAPCIATLILKHFDPFPGDSILQCPNLTSISTVETMFKIDGPTLYPPPYLPHLTFLEVGTDQGFPSITLRDLLKLGDAETENKNGLALEHLTNFVHPLDDILEFQLVESVIQRSAQSLESMTFKVNLDTNRFLFHQTEDSLSFLDNSDFLQKSTLPSFKHIKFHVATRLIKSPQNPFSTAALLLPTFVSISNLSRISLQIWVPYSYSYSDESCKSVWTQARDDLKPLDEVLFNLHKQLLLEVCVEVQEGMRIDETKEVIDFVSDIVWNEGCARYFAKDNFLESCFPLAIQSEFISQTYSWMIISSSSMC</sequence>
<dbReference type="Proteomes" id="UP000807306">
    <property type="component" value="Unassembled WGS sequence"/>
</dbReference>
<dbReference type="OrthoDB" id="2863836at2759"/>
<name>A0A9P6EE94_9AGAR</name>
<evidence type="ECO:0000313" key="1">
    <source>
        <dbReference type="EMBL" id="KAF9527445.1"/>
    </source>
</evidence>
<accession>A0A9P6EE94</accession>
<protein>
    <submittedName>
        <fullName evidence="1">Uncharacterized protein</fullName>
    </submittedName>
</protein>
<organism evidence="1 2">
    <name type="scientific">Crepidotus variabilis</name>
    <dbReference type="NCBI Taxonomy" id="179855"/>
    <lineage>
        <taxon>Eukaryota</taxon>
        <taxon>Fungi</taxon>
        <taxon>Dikarya</taxon>
        <taxon>Basidiomycota</taxon>
        <taxon>Agaricomycotina</taxon>
        <taxon>Agaricomycetes</taxon>
        <taxon>Agaricomycetidae</taxon>
        <taxon>Agaricales</taxon>
        <taxon>Agaricineae</taxon>
        <taxon>Crepidotaceae</taxon>
        <taxon>Crepidotus</taxon>
    </lineage>
</organism>
<gene>
    <name evidence="1" type="ORF">CPB83DRAFT_884225</name>
</gene>
<comment type="caution">
    <text evidence="1">The sequence shown here is derived from an EMBL/GenBank/DDBJ whole genome shotgun (WGS) entry which is preliminary data.</text>
</comment>
<keyword evidence="2" id="KW-1185">Reference proteome</keyword>